<dbReference type="Gene3D" id="1.10.260.40">
    <property type="entry name" value="lambda repressor-like DNA-binding domains"/>
    <property type="match status" value="1"/>
</dbReference>
<accession>A0A3G1KVU5</accession>
<dbReference type="RefSeq" id="WP_148135915.1">
    <property type="nucleotide sequence ID" value="NZ_CP017634.1"/>
</dbReference>
<evidence type="ECO:0000313" key="4">
    <source>
        <dbReference type="Proteomes" id="UP000323521"/>
    </source>
</evidence>
<proteinExistence type="predicted"/>
<evidence type="ECO:0000313" key="3">
    <source>
        <dbReference type="EMBL" id="ATW26594.1"/>
    </source>
</evidence>
<evidence type="ECO:0000256" key="1">
    <source>
        <dbReference type="ARBA" id="ARBA00023125"/>
    </source>
</evidence>
<dbReference type="PANTHER" id="PTHR46558">
    <property type="entry name" value="TRACRIPTIONAL REGULATORY PROTEIN-RELATED-RELATED"/>
    <property type="match status" value="1"/>
</dbReference>
<reference evidence="3 4" key="1">
    <citation type="submission" date="2016-10" db="EMBL/GenBank/DDBJ databases">
        <title>Complete Genome Sequence of Peptococcaceae strain DCMF.</title>
        <authorList>
            <person name="Edwards R.J."/>
            <person name="Holland S.I."/>
            <person name="Deshpande N.P."/>
            <person name="Wong Y.K."/>
            <person name="Ertan H."/>
            <person name="Manefield M."/>
            <person name="Russell T.L."/>
            <person name="Lee M.J."/>
        </authorList>
    </citation>
    <scope>NUCLEOTIDE SEQUENCE [LARGE SCALE GENOMIC DNA]</scope>
    <source>
        <strain evidence="3 4">DCMF</strain>
    </source>
</reference>
<dbReference type="SMART" id="SM00530">
    <property type="entry name" value="HTH_XRE"/>
    <property type="match status" value="1"/>
</dbReference>
<name>A0A3G1KVU5_FORW1</name>
<dbReference type="CDD" id="cd00093">
    <property type="entry name" value="HTH_XRE"/>
    <property type="match status" value="1"/>
</dbReference>
<dbReference type="InterPro" id="IPR001387">
    <property type="entry name" value="Cro/C1-type_HTH"/>
</dbReference>
<dbReference type="EMBL" id="CP017634">
    <property type="protein sequence ID" value="ATW26594.1"/>
    <property type="molecule type" value="Genomic_DNA"/>
</dbReference>
<keyword evidence="4" id="KW-1185">Reference proteome</keyword>
<dbReference type="KEGG" id="fwa:DCMF_19200"/>
<dbReference type="InterPro" id="IPR010982">
    <property type="entry name" value="Lambda_DNA-bd_dom_sf"/>
</dbReference>
<organism evidence="3 4">
    <name type="scientific">Formimonas warabiya</name>
    <dbReference type="NCBI Taxonomy" id="1761012"/>
    <lineage>
        <taxon>Bacteria</taxon>
        <taxon>Bacillati</taxon>
        <taxon>Bacillota</taxon>
        <taxon>Clostridia</taxon>
        <taxon>Eubacteriales</taxon>
        <taxon>Peptococcaceae</taxon>
        <taxon>Candidatus Formimonas</taxon>
    </lineage>
</organism>
<dbReference type="AlphaFoldDB" id="A0A3G1KVU5"/>
<dbReference type="PANTHER" id="PTHR46558:SF4">
    <property type="entry name" value="DNA-BIDING PHAGE PROTEIN"/>
    <property type="match status" value="1"/>
</dbReference>
<sequence>MENKLKELRLGQNLTQEELARALDVTRQTIIAIENNKYDPTLRLALKIAKFFGTYVEKIFKI</sequence>
<protein>
    <submittedName>
        <fullName evidence="3">Transcriptional regulator</fullName>
    </submittedName>
</protein>
<dbReference type="GO" id="GO:0003677">
    <property type="term" value="F:DNA binding"/>
    <property type="evidence" value="ECO:0007669"/>
    <property type="project" value="UniProtKB-KW"/>
</dbReference>
<dbReference type="SUPFAM" id="SSF47413">
    <property type="entry name" value="lambda repressor-like DNA-binding domains"/>
    <property type="match status" value="1"/>
</dbReference>
<feature type="domain" description="HTH cro/C1-type" evidence="2">
    <location>
        <begin position="5"/>
        <end position="59"/>
    </location>
</feature>
<gene>
    <name evidence="3" type="ORF">DCMF_19200</name>
</gene>
<keyword evidence="1" id="KW-0238">DNA-binding</keyword>
<dbReference type="Pfam" id="PF01381">
    <property type="entry name" value="HTH_3"/>
    <property type="match status" value="1"/>
</dbReference>
<dbReference type="OrthoDB" id="48775at2"/>
<dbReference type="PROSITE" id="PS50943">
    <property type="entry name" value="HTH_CROC1"/>
    <property type="match status" value="1"/>
</dbReference>
<dbReference type="Proteomes" id="UP000323521">
    <property type="component" value="Chromosome"/>
</dbReference>
<evidence type="ECO:0000259" key="2">
    <source>
        <dbReference type="PROSITE" id="PS50943"/>
    </source>
</evidence>